<evidence type="ECO:0000313" key="8">
    <source>
        <dbReference type="EMBL" id="KAF1832541.1"/>
    </source>
</evidence>
<dbReference type="PANTHER" id="PTHR31123:SF4">
    <property type="entry name" value="PROTEIN ALCS"/>
    <property type="match status" value="1"/>
</dbReference>
<dbReference type="GO" id="GO:0015123">
    <property type="term" value="F:acetate transmembrane transporter activity"/>
    <property type="evidence" value="ECO:0007669"/>
    <property type="project" value="TreeGrafter"/>
</dbReference>
<keyword evidence="4 7" id="KW-1133">Transmembrane helix</keyword>
<keyword evidence="3 7" id="KW-0812">Transmembrane</keyword>
<feature type="transmembrane region" description="Helical" evidence="7">
    <location>
        <begin position="150"/>
        <end position="170"/>
    </location>
</feature>
<feature type="transmembrane region" description="Helical" evidence="7">
    <location>
        <begin position="177"/>
        <end position="197"/>
    </location>
</feature>
<feature type="region of interest" description="Disordered" evidence="6">
    <location>
        <begin position="24"/>
        <end position="46"/>
    </location>
</feature>
<dbReference type="OrthoDB" id="3648309at2759"/>
<dbReference type="Proteomes" id="UP000800040">
    <property type="component" value="Unassembled WGS sequence"/>
</dbReference>
<name>A0A6A5K7U0_9PLEO</name>
<evidence type="ECO:0000256" key="2">
    <source>
        <dbReference type="ARBA" id="ARBA00005587"/>
    </source>
</evidence>
<feature type="transmembrane region" description="Helical" evidence="7">
    <location>
        <begin position="119"/>
        <end position="138"/>
    </location>
</feature>
<evidence type="ECO:0000313" key="9">
    <source>
        <dbReference type="Proteomes" id="UP000800040"/>
    </source>
</evidence>
<organism evidence="8 9">
    <name type="scientific">Decorospora gaudefroyi</name>
    <dbReference type="NCBI Taxonomy" id="184978"/>
    <lineage>
        <taxon>Eukaryota</taxon>
        <taxon>Fungi</taxon>
        <taxon>Dikarya</taxon>
        <taxon>Ascomycota</taxon>
        <taxon>Pezizomycotina</taxon>
        <taxon>Dothideomycetes</taxon>
        <taxon>Pleosporomycetidae</taxon>
        <taxon>Pleosporales</taxon>
        <taxon>Pleosporineae</taxon>
        <taxon>Pleosporaceae</taxon>
        <taxon>Decorospora</taxon>
    </lineage>
</organism>
<keyword evidence="5 7" id="KW-0472">Membrane</keyword>
<evidence type="ECO:0000256" key="6">
    <source>
        <dbReference type="SAM" id="MobiDB-lite"/>
    </source>
</evidence>
<evidence type="ECO:0000256" key="1">
    <source>
        <dbReference type="ARBA" id="ARBA00004141"/>
    </source>
</evidence>
<dbReference type="Pfam" id="PF01184">
    <property type="entry name" value="Gpr1_Fun34_YaaH"/>
    <property type="match status" value="1"/>
</dbReference>
<dbReference type="GO" id="GO:0005886">
    <property type="term" value="C:plasma membrane"/>
    <property type="evidence" value="ECO:0007669"/>
    <property type="project" value="TreeGrafter"/>
</dbReference>
<feature type="transmembrane region" description="Helical" evidence="7">
    <location>
        <begin position="246"/>
        <end position="264"/>
    </location>
</feature>
<evidence type="ECO:0000256" key="3">
    <source>
        <dbReference type="ARBA" id="ARBA00022692"/>
    </source>
</evidence>
<sequence length="335" mass="36061">MNSDHHHKYTSNDAHLGATTARDAETLSAGSTARNESTTRILDGHNALEKDFSRQDAYGNGYGMHSHLDASHDSESALRQMRTAGSISISPELFEKLYLSPQNKVAGDLRKTFGNPTPLALIGFLLSLHPLSMDLMGWRGAGGSGAASTGWYYFAGGMLMVLGGLGEWILGNTFPFVVFTSFGAFWLGFAATLQPIYNSYGAYADPSVPGSTGLESVGFSVGLAYFLIMMGLLCFIYLICSIRTNLIFFLIFFCLVPAFGLLAGSYLQLANGQAALAGRLAEAAGAFCFVTCLFGWYIFFAIMLASVDFPLDLPLVDLSGIIKGAAEKRKVDHVE</sequence>
<comment type="similarity">
    <text evidence="2">Belongs to the acetate uptake transporter (AceTr) (TC 2.A.96) family.</text>
</comment>
<protein>
    <recommendedName>
        <fullName evidence="10">GPR1/FUN34/YaaH-class plasma membrane protein</fullName>
    </recommendedName>
</protein>
<dbReference type="InterPro" id="IPR000791">
    <property type="entry name" value="Gpr1/Fun34/SatP-like"/>
</dbReference>
<comment type="subcellular location">
    <subcellularLocation>
        <location evidence="1">Membrane</location>
        <topology evidence="1">Multi-pass membrane protein</topology>
    </subcellularLocation>
</comment>
<dbReference type="AlphaFoldDB" id="A0A6A5K7U0"/>
<evidence type="ECO:0000256" key="4">
    <source>
        <dbReference type="ARBA" id="ARBA00022989"/>
    </source>
</evidence>
<proteinExistence type="inferred from homology"/>
<dbReference type="InterPro" id="IPR051633">
    <property type="entry name" value="AceTr"/>
</dbReference>
<dbReference type="EMBL" id="ML975336">
    <property type="protein sequence ID" value="KAF1832541.1"/>
    <property type="molecule type" value="Genomic_DNA"/>
</dbReference>
<evidence type="ECO:0008006" key="10">
    <source>
        <dbReference type="Google" id="ProtNLM"/>
    </source>
</evidence>
<keyword evidence="9" id="KW-1185">Reference proteome</keyword>
<accession>A0A6A5K7U0</accession>
<feature type="transmembrane region" description="Helical" evidence="7">
    <location>
        <begin position="284"/>
        <end position="305"/>
    </location>
</feature>
<evidence type="ECO:0000256" key="7">
    <source>
        <dbReference type="SAM" id="Phobius"/>
    </source>
</evidence>
<reference evidence="8" key="1">
    <citation type="submission" date="2020-01" db="EMBL/GenBank/DDBJ databases">
        <authorList>
            <consortium name="DOE Joint Genome Institute"/>
            <person name="Haridas S."/>
            <person name="Albert R."/>
            <person name="Binder M."/>
            <person name="Bloem J."/>
            <person name="Labutti K."/>
            <person name="Salamov A."/>
            <person name="Andreopoulos B."/>
            <person name="Baker S.E."/>
            <person name="Barry K."/>
            <person name="Bills G."/>
            <person name="Bluhm B.H."/>
            <person name="Cannon C."/>
            <person name="Castanera R."/>
            <person name="Culley D.E."/>
            <person name="Daum C."/>
            <person name="Ezra D."/>
            <person name="Gonzalez J.B."/>
            <person name="Henrissat B."/>
            <person name="Kuo A."/>
            <person name="Liang C."/>
            <person name="Lipzen A."/>
            <person name="Lutzoni F."/>
            <person name="Magnuson J."/>
            <person name="Mondo S."/>
            <person name="Nolan M."/>
            <person name="Ohm R."/>
            <person name="Pangilinan J."/>
            <person name="Park H.-J."/>
            <person name="Ramirez L."/>
            <person name="Alfaro M."/>
            <person name="Sun H."/>
            <person name="Tritt A."/>
            <person name="Yoshinaga Y."/>
            <person name="Zwiers L.-H."/>
            <person name="Turgeon B.G."/>
            <person name="Goodwin S.B."/>
            <person name="Spatafora J.W."/>
            <person name="Crous P.W."/>
            <person name="Grigoriev I.V."/>
        </authorList>
    </citation>
    <scope>NUCLEOTIDE SEQUENCE</scope>
    <source>
        <strain evidence="8">P77</strain>
    </source>
</reference>
<evidence type="ECO:0000256" key="5">
    <source>
        <dbReference type="ARBA" id="ARBA00023136"/>
    </source>
</evidence>
<dbReference type="PANTHER" id="PTHR31123">
    <property type="entry name" value="ACCUMULATION OF DYADS PROTEIN 2-RELATED"/>
    <property type="match status" value="1"/>
</dbReference>
<feature type="compositionally biased region" description="Polar residues" evidence="6">
    <location>
        <begin position="28"/>
        <end position="40"/>
    </location>
</feature>
<feature type="transmembrane region" description="Helical" evidence="7">
    <location>
        <begin position="217"/>
        <end position="239"/>
    </location>
</feature>
<gene>
    <name evidence="8" type="ORF">BDW02DRAFT_422016</name>
</gene>